<reference evidence="1" key="1">
    <citation type="journal article" date="2013" name="Nat. Commun.">
        <title>Whole-genome sequencing of Oryza brachyantha reveals mechanisms underlying Oryza genome evolution.</title>
        <authorList>
            <person name="Chen J."/>
            <person name="Huang Q."/>
            <person name="Gao D."/>
            <person name="Wang J."/>
            <person name="Lang Y."/>
            <person name="Liu T."/>
            <person name="Li B."/>
            <person name="Bai Z."/>
            <person name="Luis Goicoechea J."/>
            <person name="Liang C."/>
            <person name="Chen C."/>
            <person name="Zhang W."/>
            <person name="Sun S."/>
            <person name="Liao Y."/>
            <person name="Zhang X."/>
            <person name="Yang L."/>
            <person name="Song C."/>
            <person name="Wang M."/>
            <person name="Shi J."/>
            <person name="Liu G."/>
            <person name="Liu J."/>
            <person name="Zhou H."/>
            <person name="Zhou W."/>
            <person name="Yu Q."/>
            <person name="An N."/>
            <person name="Chen Y."/>
            <person name="Cai Q."/>
            <person name="Wang B."/>
            <person name="Liu B."/>
            <person name="Min J."/>
            <person name="Huang Y."/>
            <person name="Wu H."/>
            <person name="Li Z."/>
            <person name="Zhang Y."/>
            <person name="Yin Y."/>
            <person name="Song W."/>
            <person name="Jiang J."/>
            <person name="Jackson S.A."/>
            <person name="Wing R.A."/>
            <person name="Wang J."/>
            <person name="Chen M."/>
        </authorList>
    </citation>
    <scope>NUCLEOTIDE SEQUENCE [LARGE SCALE GENOMIC DNA]</scope>
    <source>
        <strain evidence="1">cv. IRGC 101232</strain>
    </source>
</reference>
<accession>J3M4E0</accession>
<protein>
    <submittedName>
        <fullName evidence="1">Uncharacterized protein</fullName>
    </submittedName>
</protein>
<name>J3M4E0_ORYBR</name>
<evidence type="ECO:0000313" key="2">
    <source>
        <dbReference type="Proteomes" id="UP000006038"/>
    </source>
</evidence>
<reference evidence="1" key="2">
    <citation type="submission" date="2013-04" db="UniProtKB">
        <authorList>
            <consortium name="EnsemblPlants"/>
        </authorList>
    </citation>
    <scope>IDENTIFICATION</scope>
</reference>
<keyword evidence="2" id="KW-1185">Reference proteome</keyword>
<dbReference type="EnsemblPlants" id="OB05G14640.1">
    <property type="protein sequence ID" value="OB05G14640.1"/>
    <property type="gene ID" value="OB05G14640"/>
</dbReference>
<proteinExistence type="predicted"/>
<dbReference type="Gramene" id="OB05G14640.1">
    <property type="protein sequence ID" value="OB05G14640.1"/>
    <property type="gene ID" value="OB05G14640"/>
</dbReference>
<dbReference type="AlphaFoldDB" id="J3M4E0"/>
<dbReference type="eggNOG" id="ENOG502R86H">
    <property type="taxonomic scope" value="Eukaryota"/>
</dbReference>
<organism evidence="1">
    <name type="scientific">Oryza brachyantha</name>
    <name type="common">malo sina</name>
    <dbReference type="NCBI Taxonomy" id="4533"/>
    <lineage>
        <taxon>Eukaryota</taxon>
        <taxon>Viridiplantae</taxon>
        <taxon>Streptophyta</taxon>
        <taxon>Embryophyta</taxon>
        <taxon>Tracheophyta</taxon>
        <taxon>Spermatophyta</taxon>
        <taxon>Magnoliopsida</taxon>
        <taxon>Liliopsida</taxon>
        <taxon>Poales</taxon>
        <taxon>Poaceae</taxon>
        <taxon>BOP clade</taxon>
        <taxon>Oryzoideae</taxon>
        <taxon>Oryzeae</taxon>
        <taxon>Oryzinae</taxon>
        <taxon>Oryza</taxon>
    </lineage>
</organism>
<evidence type="ECO:0000313" key="1">
    <source>
        <dbReference type="EnsemblPlants" id="OB05G14640.1"/>
    </source>
</evidence>
<sequence length="645" mass="66727">MARTDHHLGVDVDHEAAVLLGLEVAGVGLGLLRRLVLAGGLGLAVAEAEEGEVVLGVGVDALGLDGLGDVGVHHLHGAALPVEDGLDGAAVRDALRPHGHDDVDGEPLAGLDLAHHLHGQLLGDEVQRADVLRLDAVVGLPAVGAPEEVLVLDVDEAPGPPNGVDVRVLDAPVDDLVLAADEPGAGGVLGGVREPERGAAVDGPEQLHVPRLGVLGEHHRRRRDDDLGEVPELDEEVLAALLAPPLLEVVEHVPRHGALEAAVDVVPRLPRAALRQRRRREVWLVEVVVVRRAQRPEQRVARRVVPAVAEVEPADEAHDPAPPSLARHVVVDDDDLLVVREHGRDLQVLHDAAGVVGVARAQHAVHLRPLEVVHRLLVVRRHEPVLLEHPDGGPVVPDQHQHPHALASLLLEQLPERHSSAGLGPVGVPQQRDLRVHRPAGDVDEVPGAIDGIKDILPAPVRLVAAAAAERDAGDEPVGDMRVLVQRHLAALPLREEGVGHAGVLAAADASPPAPVLGDVEVLELDVDLAIAVADGLALGVDVVAEGQPALDLCAGKDVADGEVGDAEEGGADGVLGLEGEEDVGGEVGAVDVEGLVPARGGGVVGEGAGAADAGLVEADGGVHLAGALAHAHRVLDPLHQLPQI</sequence>
<dbReference type="HOGENOM" id="CLU_424909_0_0_1"/>
<dbReference type="Proteomes" id="UP000006038">
    <property type="component" value="Chromosome 5"/>
</dbReference>